<dbReference type="CDD" id="cd23024">
    <property type="entry name" value="zf-HIT_ZNHIT2-3"/>
    <property type="match status" value="1"/>
</dbReference>
<dbReference type="Proteomes" id="UP000092583">
    <property type="component" value="Unassembled WGS sequence"/>
</dbReference>
<protein>
    <recommendedName>
        <fullName evidence="4">HIT-type domain-containing protein</fullName>
    </recommendedName>
</protein>
<dbReference type="EMBL" id="KV700091">
    <property type="protein sequence ID" value="OCF56312.1"/>
    <property type="molecule type" value="Genomic_DNA"/>
</dbReference>
<evidence type="ECO:0000259" key="4">
    <source>
        <dbReference type="PROSITE" id="PS51083"/>
    </source>
</evidence>
<dbReference type="SUPFAM" id="SSF144232">
    <property type="entry name" value="HIT/MYND zinc finger-like"/>
    <property type="match status" value="1"/>
</dbReference>
<evidence type="ECO:0000313" key="6">
    <source>
        <dbReference type="Proteomes" id="UP000092583"/>
    </source>
</evidence>
<dbReference type="PANTHER" id="PTHR15555:SF0">
    <property type="entry name" value="ZINC FINGER HIT DOMAIN-CONTAINING PROTEIN 2"/>
    <property type="match status" value="1"/>
</dbReference>
<dbReference type="OrthoDB" id="18412at2759"/>
<name>A0A1B9IL77_9TREE</name>
<evidence type="ECO:0000313" key="5">
    <source>
        <dbReference type="EMBL" id="OCF56312.1"/>
    </source>
</evidence>
<keyword evidence="1" id="KW-0862">Zinc</keyword>
<feature type="region of interest" description="Disordered" evidence="3">
    <location>
        <begin position="195"/>
        <end position="216"/>
    </location>
</feature>
<evidence type="ECO:0000256" key="3">
    <source>
        <dbReference type="SAM" id="MobiDB-lite"/>
    </source>
</evidence>
<dbReference type="Pfam" id="PF04438">
    <property type="entry name" value="zf-HIT"/>
    <property type="match status" value="1"/>
</dbReference>
<keyword evidence="2" id="KW-0175">Coiled coil</keyword>
<dbReference type="InterPro" id="IPR007529">
    <property type="entry name" value="Znf_HIT"/>
</dbReference>
<reference evidence="5 6" key="1">
    <citation type="submission" date="2013-07" db="EMBL/GenBank/DDBJ databases">
        <title>The Genome Sequence of Kwoniella mangroviensis CBS10435.</title>
        <authorList>
            <consortium name="The Broad Institute Genome Sequencing Platform"/>
            <person name="Cuomo C."/>
            <person name="Litvintseva A."/>
            <person name="Chen Y."/>
            <person name="Heitman J."/>
            <person name="Sun S."/>
            <person name="Springer D."/>
            <person name="Dromer F."/>
            <person name="Young S.K."/>
            <person name="Zeng Q."/>
            <person name="Gargeya S."/>
            <person name="Fitzgerald M."/>
            <person name="Abouelleil A."/>
            <person name="Alvarado L."/>
            <person name="Berlin A.M."/>
            <person name="Chapman S.B."/>
            <person name="Dewar J."/>
            <person name="Goldberg J."/>
            <person name="Griggs A."/>
            <person name="Gujja S."/>
            <person name="Hansen M."/>
            <person name="Howarth C."/>
            <person name="Imamovic A."/>
            <person name="Larimer J."/>
            <person name="McCowan C."/>
            <person name="Murphy C."/>
            <person name="Pearson M."/>
            <person name="Priest M."/>
            <person name="Roberts A."/>
            <person name="Saif S."/>
            <person name="Shea T."/>
            <person name="Sykes S."/>
            <person name="Wortman J."/>
            <person name="Nusbaum C."/>
            <person name="Birren B."/>
        </authorList>
    </citation>
    <scope>NUCLEOTIDE SEQUENCE [LARGE SCALE GENOMIC DNA]</scope>
    <source>
        <strain evidence="5 6">CBS 10435</strain>
    </source>
</reference>
<dbReference type="GO" id="GO:0008270">
    <property type="term" value="F:zinc ion binding"/>
    <property type="evidence" value="ECO:0007669"/>
    <property type="project" value="UniProtKB-UniRule"/>
</dbReference>
<evidence type="ECO:0000256" key="2">
    <source>
        <dbReference type="SAM" id="Coils"/>
    </source>
</evidence>
<feature type="domain" description="HIT-type" evidence="4">
    <location>
        <begin position="31"/>
        <end position="64"/>
    </location>
</feature>
<gene>
    <name evidence="5" type="ORF">L486_06253</name>
</gene>
<keyword evidence="1" id="KW-0479">Metal-binding</keyword>
<organism evidence="5 6">
    <name type="scientific">Kwoniella mangroviensis CBS 10435</name>
    <dbReference type="NCBI Taxonomy" id="1331196"/>
    <lineage>
        <taxon>Eukaryota</taxon>
        <taxon>Fungi</taxon>
        <taxon>Dikarya</taxon>
        <taxon>Basidiomycota</taxon>
        <taxon>Agaricomycotina</taxon>
        <taxon>Tremellomycetes</taxon>
        <taxon>Tremellales</taxon>
        <taxon>Cryptococcaceae</taxon>
        <taxon>Kwoniella</taxon>
    </lineage>
</organism>
<sequence>MSIRQPKPLQIRLPFSVPKPNKSTNTDIKICGICRKKESKYVCPRCNILYCSLDCFRDESHSQCSEPFYKSTVLSSIAADPKAGLEEKKSMVEMLKRFEESQAEGGEGSEEFLKELEELEREEEEYDELLEKLDGVDLDSIDSNQLFHLLPQQHRDAFLAALKNPDSEEAKELLEEATKDEDEDRDVPDVYPWWEEQQLQENKEADDDDEAEEKTRIRTAPVPGLISDEIINAISPPDGVGQKLIYNAVAICIAYLHTLLSFRLPSLSSNYLQQANITPQEVKEYIGKLVPFLIDPKSTVRYENPSSAWGKVWDNIVEDPSSHSSISTLQHLLSLVPPLFHPPIVQPSFPKVFNVFSNLYHFYGIPKSGGAVPRKLAFYYKAFLSLNRSDWLGIEKQLGNELETIKIEHEDVNPVVQEERNELKVL</sequence>
<dbReference type="PROSITE" id="PS51083">
    <property type="entry name" value="ZF_HIT"/>
    <property type="match status" value="1"/>
</dbReference>
<keyword evidence="1" id="KW-0863">Zinc-finger</keyword>
<dbReference type="PANTHER" id="PTHR15555">
    <property type="entry name" value="ZINC FINGER HIT DOMAIN CONTAINING PROTEIN 2 PROTEIN FON -RELATED"/>
    <property type="match status" value="1"/>
</dbReference>
<accession>A0A1B9IL77</accession>
<feature type="coiled-coil region" evidence="2">
    <location>
        <begin position="109"/>
        <end position="139"/>
    </location>
</feature>
<dbReference type="AlphaFoldDB" id="A0A1B9IL77"/>
<dbReference type="InterPro" id="IPR039646">
    <property type="entry name" value="ZNHIT2"/>
</dbReference>
<dbReference type="STRING" id="1331196.A0A1B9IL77"/>
<keyword evidence="6" id="KW-1185">Reference proteome</keyword>
<reference evidence="6" key="2">
    <citation type="submission" date="2013-12" db="EMBL/GenBank/DDBJ databases">
        <title>Evolution of pathogenesis and genome organization in the Tremellales.</title>
        <authorList>
            <person name="Cuomo C."/>
            <person name="Litvintseva A."/>
            <person name="Heitman J."/>
            <person name="Chen Y."/>
            <person name="Sun S."/>
            <person name="Springer D."/>
            <person name="Dromer F."/>
            <person name="Young S."/>
            <person name="Zeng Q."/>
            <person name="Chapman S."/>
            <person name="Gujja S."/>
            <person name="Saif S."/>
            <person name="Birren B."/>
        </authorList>
    </citation>
    <scope>NUCLEOTIDE SEQUENCE [LARGE SCALE GENOMIC DNA]</scope>
    <source>
        <strain evidence="6">CBS 10435</strain>
    </source>
</reference>
<evidence type="ECO:0000256" key="1">
    <source>
        <dbReference type="PROSITE-ProRule" id="PRU00453"/>
    </source>
</evidence>
<dbReference type="Gene3D" id="3.30.60.190">
    <property type="match status" value="1"/>
</dbReference>
<proteinExistence type="predicted"/>